<reference evidence="4 5" key="1">
    <citation type="journal article" date="2014" name="PLoS ONE">
        <title>Genome Information of Methylobacterium oryzae, a Plant-Probiotic Methylotroph in the Phyllosphere.</title>
        <authorList>
            <person name="Kwak M.J."/>
            <person name="Jeong H."/>
            <person name="Madhaiyan M."/>
            <person name="Lee Y."/>
            <person name="Sa T.M."/>
            <person name="Oh T.K."/>
            <person name="Kim J.F."/>
        </authorList>
    </citation>
    <scope>NUCLEOTIDE SEQUENCE [LARGE SCALE GENOMIC DNA]</scope>
    <source>
        <strain evidence="4 5">CBMB20</strain>
    </source>
</reference>
<dbReference type="HOGENOM" id="CLU_019602_18_5_5"/>
<dbReference type="InterPro" id="IPR001638">
    <property type="entry name" value="Solute-binding_3/MltF_N"/>
</dbReference>
<evidence type="ECO:0000313" key="4">
    <source>
        <dbReference type="EMBL" id="AIQ93220.1"/>
    </source>
</evidence>
<evidence type="ECO:0000259" key="3">
    <source>
        <dbReference type="SMART" id="SM00062"/>
    </source>
</evidence>
<dbReference type="Proteomes" id="UP000029492">
    <property type="component" value="Chromosome"/>
</dbReference>
<protein>
    <submittedName>
        <fullName evidence="4">ABC transporter extracellular solute-binding protein</fullName>
    </submittedName>
</protein>
<evidence type="ECO:0000313" key="5">
    <source>
        <dbReference type="Proteomes" id="UP000029492"/>
    </source>
</evidence>
<dbReference type="eggNOG" id="COG0834">
    <property type="taxonomic scope" value="Bacteria"/>
</dbReference>
<keyword evidence="1 2" id="KW-0732">Signal</keyword>
<dbReference type="AlphaFoldDB" id="A0A089P365"/>
<dbReference type="SUPFAM" id="SSF53850">
    <property type="entry name" value="Periplasmic binding protein-like II"/>
    <property type="match status" value="1"/>
</dbReference>
<keyword evidence="5" id="KW-1185">Reference proteome</keyword>
<feature type="domain" description="Solute-binding protein family 3/N-terminal" evidence="3">
    <location>
        <begin position="39"/>
        <end position="266"/>
    </location>
</feature>
<dbReference type="STRING" id="693986.MOC_5465"/>
<dbReference type="RefSeq" id="WP_043759965.1">
    <property type="nucleotide sequence ID" value="NZ_CP003811.1"/>
</dbReference>
<evidence type="ECO:0000256" key="1">
    <source>
        <dbReference type="ARBA" id="ARBA00022729"/>
    </source>
</evidence>
<feature type="chain" id="PRO_5001848236" evidence="2">
    <location>
        <begin position="29"/>
        <end position="276"/>
    </location>
</feature>
<gene>
    <name evidence="4" type="ORF">MOC_5465</name>
</gene>
<name>A0A089P365_9HYPH</name>
<dbReference type="EMBL" id="CP003811">
    <property type="protein sequence ID" value="AIQ93220.1"/>
    <property type="molecule type" value="Genomic_DNA"/>
</dbReference>
<dbReference type="Pfam" id="PF00497">
    <property type="entry name" value="SBP_bac_3"/>
    <property type="match status" value="1"/>
</dbReference>
<dbReference type="SMART" id="SM00062">
    <property type="entry name" value="PBPb"/>
    <property type="match status" value="1"/>
</dbReference>
<feature type="signal peptide" evidence="2">
    <location>
        <begin position="1"/>
        <end position="28"/>
    </location>
</feature>
<sequence>MASVRDKILAIAAAAALSLSVGASPSSAASLDDIKAKGSMVVATEDSYKPFEYVENGKPMGLDHDLLALLRKEAPFKIDQQIIPWTGLLAGVATGKYDVALTAAVITPDRIQSLSFTMPIAEATQYYVVRADETRIKGVPDLAGKTVGVQSGGASYAALADLEPTLAKTGGKLGKVVQYTSLPEAYQDLANGRLDYVINGVVNLVSLTKDQPKRFRMGEAVGAPTYAAWAVAKGNDGLLAYLDQFMAKVRASGELYALQEKWLGRAFKDMPSAPTK</sequence>
<dbReference type="KEGG" id="mor:MOC_5465"/>
<dbReference type="PANTHER" id="PTHR35936:SF19">
    <property type="entry name" value="AMINO-ACID-BINDING PROTEIN YXEM-RELATED"/>
    <property type="match status" value="1"/>
</dbReference>
<evidence type="ECO:0000256" key="2">
    <source>
        <dbReference type="SAM" id="SignalP"/>
    </source>
</evidence>
<organism evidence="4 5">
    <name type="scientific">Methylobacterium oryzae CBMB20</name>
    <dbReference type="NCBI Taxonomy" id="693986"/>
    <lineage>
        <taxon>Bacteria</taxon>
        <taxon>Pseudomonadati</taxon>
        <taxon>Pseudomonadota</taxon>
        <taxon>Alphaproteobacteria</taxon>
        <taxon>Hyphomicrobiales</taxon>
        <taxon>Methylobacteriaceae</taxon>
        <taxon>Methylobacterium</taxon>
    </lineage>
</organism>
<accession>A0A089P365</accession>
<dbReference type="PANTHER" id="PTHR35936">
    <property type="entry name" value="MEMBRANE-BOUND LYTIC MUREIN TRANSGLYCOSYLASE F"/>
    <property type="match status" value="1"/>
</dbReference>
<proteinExistence type="predicted"/>
<dbReference type="Gene3D" id="3.40.190.10">
    <property type="entry name" value="Periplasmic binding protein-like II"/>
    <property type="match status" value="2"/>
</dbReference>